<keyword evidence="1" id="KW-0547">Nucleotide-binding</keyword>
<gene>
    <name evidence="7" type="ORF">LCGC14_0448470</name>
</gene>
<dbReference type="InterPro" id="IPR013689">
    <property type="entry name" value="RNA_helicase_ATP-dep_HrpB_C"/>
</dbReference>
<dbReference type="InterPro" id="IPR014001">
    <property type="entry name" value="Helicase_ATP-bd"/>
</dbReference>
<evidence type="ECO:0000256" key="2">
    <source>
        <dbReference type="ARBA" id="ARBA00022801"/>
    </source>
</evidence>
<dbReference type="Pfam" id="PF00270">
    <property type="entry name" value="DEAD"/>
    <property type="match status" value="1"/>
</dbReference>
<dbReference type="NCBIfam" id="TIGR01970">
    <property type="entry name" value="DEAH_box_HrpB"/>
    <property type="match status" value="1"/>
</dbReference>
<dbReference type="InterPro" id="IPR007502">
    <property type="entry name" value="Helicase-assoc_dom"/>
</dbReference>
<dbReference type="CDD" id="cd18791">
    <property type="entry name" value="SF2_C_RHA"/>
    <property type="match status" value="1"/>
</dbReference>
<dbReference type="PANTHER" id="PTHR43519">
    <property type="entry name" value="ATP-DEPENDENT RNA HELICASE HRPB"/>
    <property type="match status" value="1"/>
</dbReference>
<keyword evidence="2" id="KW-0378">Hydrolase</keyword>
<dbReference type="GO" id="GO:0016787">
    <property type="term" value="F:hydrolase activity"/>
    <property type="evidence" value="ECO:0007669"/>
    <property type="project" value="UniProtKB-KW"/>
</dbReference>
<dbReference type="InterPro" id="IPR010225">
    <property type="entry name" value="HrpB"/>
</dbReference>
<dbReference type="AlphaFoldDB" id="A0A0F9VSL1"/>
<reference evidence="7" key="1">
    <citation type="journal article" date="2015" name="Nature">
        <title>Complex archaea that bridge the gap between prokaryotes and eukaryotes.</title>
        <authorList>
            <person name="Spang A."/>
            <person name="Saw J.H."/>
            <person name="Jorgensen S.L."/>
            <person name="Zaremba-Niedzwiedzka K."/>
            <person name="Martijn J."/>
            <person name="Lind A.E."/>
            <person name="van Eijk R."/>
            <person name="Schleper C."/>
            <person name="Guy L."/>
            <person name="Ettema T.J."/>
        </authorList>
    </citation>
    <scope>NUCLEOTIDE SEQUENCE</scope>
</reference>
<evidence type="ECO:0000259" key="6">
    <source>
        <dbReference type="PROSITE" id="PS51194"/>
    </source>
</evidence>
<dbReference type="SMART" id="SM00490">
    <property type="entry name" value="HELICc"/>
    <property type="match status" value="1"/>
</dbReference>
<protein>
    <recommendedName>
        <fullName evidence="8">ATP-dependent helicase HrpB</fullName>
    </recommendedName>
</protein>
<dbReference type="GO" id="GO:0004386">
    <property type="term" value="F:helicase activity"/>
    <property type="evidence" value="ECO:0007669"/>
    <property type="project" value="UniProtKB-KW"/>
</dbReference>
<dbReference type="SMART" id="SM00487">
    <property type="entry name" value="DEXDc"/>
    <property type="match status" value="1"/>
</dbReference>
<dbReference type="PROSITE" id="PS51192">
    <property type="entry name" value="HELICASE_ATP_BIND_1"/>
    <property type="match status" value="1"/>
</dbReference>
<feature type="domain" description="Helicase C-terminal" evidence="6">
    <location>
        <begin position="178"/>
        <end position="363"/>
    </location>
</feature>
<dbReference type="Pfam" id="PF04408">
    <property type="entry name" value="WHD_HA2"/>
    <property type="match status" value="1"/>
</dbReference>
<organism evidence="7">
    <name type="scientific">marine sediment metagenome</name>
    <dbReference type="NCBI Taxonomy" id="412755"/>
    <lineage>
        <taxon>unclassified sequences</taxon>
        <taxon>metagenomes</taxon>
        <taxon>ecological metagenomes</taxon>
    </lineage>
</organism>
<dbReference type="InterPro" id="IPR049614">
    <property type="entry name" value="HrpB_DEXH"/>
</dbReference>
<proteinExistence type="predicted"/>
<dbReference type="InterPro" id="IPR001650">
    <property type="entry name" value="Helicase_C-like"/>
</dbReference>
<evidence type="ECO:0000256" key="3">
    <source>
        <dbReference type="ARBA" id="ARBA00022806"/>
    </source>
</evidence>
<dbReference type="PIRSF" id="PIRSF005496">
    <property type="entry name" value="ATP_hel_hrpB"/>
    <property type="match status" value="1"/>
</dbReference>
<dbReference type="InterPro" id="IPR048333">
    <property type="entry name" value="HA2_WH"/>
</dbReference>
<accession>A0A0F9VSL1</accession>
<dbReference type="InterPro" id="IPR027417">
    <property type="entry name" value="P-loop_NTPase"/>
</dbReference>
<dbReference type="PANTHER" id="PTHR43519:SF1">
    <property type="entry name" value="ATP-DEPENDENT RNA HELICASE HRPB"/>
    <property type="match status" value="1"/>
</dbReference>
<evidence type="ECO:0000256" key="4">
    <source>
        <dbReference type="ARBA" id="ARBA00022840"/>
    </source>
</evidence>
<dbReference type="Pfam" id="PF00271">
    <property type="entry name" value="Helicase_C"/>
    <property type="match status" value="1"/>
</dbReference>
<keyword evidence="4" id="KW-0067">ATP-binding</keyword>
<dbReference type="SUPFAM" id="SSF52540">
    <property type="entry name" value="P-loop containing nucleoside triphosphate hydrolases"/>
    <property type="match status" value="1"/>
</dbReference>
<dbReference type="InterPro" id="IPR011545">
    <property type="entry name" value="DEAD/DEAH_box_helicase_dom"/>
</dbReference>
<dbReference type="PROSITE" id="PS51194">
    <property type="entry name" value="HELICASE_CTER"/>
    <property type="match status" value="1"/>
</dbReference>
<keyword evidence="3" id="KW-0347">Helicase</keyword>
<dbReference type="EMBL" id="LAZR01000441">
    <property type="protein sequence ID" value="KKN68748.1"/>
    <property type="molecule type" value="Genomic_DNA"/>
</dbReference>
<dbReference type="FunFam" id="3.40.50.300:FF:002125">
    <property type="entry name" value="ATP-dependent helicase HrpB"/>
    <property type="match status" value="1"/>
</dbReference>
<feature type="domain" description="Helicase ATP-binding" evidence="5">
    <location>
        <begin position="12"/>
        <end position="174"/>
    </location>
</feature>
<evidence type="ECO:0000259" key="5">
    <source>
        <dbReference type="PROSITE" id="PS51192"/>
    </source>
</evidence>
<dbReference type="GO" id="GO:0003676">
    <property type="term" value="F:nucleic acid binding"/>
    <property type="evidence" value="ECO:0007669"/>
    <property type="project" value="InterPro"/>
</dbReference>
<dbReference type="SMART" id="SM00847">
    <property type="entry name" value="HA2"/>
    <property type="match status" value="1"/>
</dbReference>
<evidence type="ECO:0008006" key="8">
    <source>
        <dbReference type="Google" id="ProtNLM"/>
    </source>
</evidence>
<comment type="caution">
    <text evidence="7">The sequence shown here is derived from an EMBL/GenBank/DDBJ whole genome shotgun (WGS) entry which is preliminary data.</text>
</comment>
<dbReference type="Gene3D" id="1.20.120.1080">
    <property type="match status" value="1"/>
</dbReference>
<name>A0A0F9VSL1_9ZZZZ</name>
<dbReference type="CDD" id="cd17990">
    <property type="entry name" value="DEXHc_HrpB"/>
    <property type="match status" value="1"/>
</dbReference>
<dbReference type="Pfam" id="PF08482">
    <property type="entry name" value="HrpB_C"/>
    <property type="match status" value="1"/>
</dbReference>
<evidence type="ECO:0000313" key="7">
    <source>
        <dbReference type="EMBL" id="KKN68748.1"/>
    </source>
</evidence>
<sequence>MLPVQDIYQQLVTTLQSNPITLLQAPPGAGKSTWLPLQLMRDGHFKRIVMLEPRRLAARNIASYLAKCQNESVGQSVGLRIRGESKVSANTRLEIVTEGMLTRMLQNDPELSDIDLLIFDEFHERSIAADTSLAFALETQSALREDLTIMLMSATLDTERYTAFFDCPVIQSNGRSYPIDEVYIPIKDESRWLDAIPSIIKQALNEQTGSALVFLPGQFEILRVQQVLTDLPSNCLVATLFGEQDKANQQAAIAPAPNGMRKVVLTTNVAETSLTIEGIRIVIDSGKRRAATFNLKTGVTELTTQSISRSSAVQRAGRAGRIEPGIVYRLGSKQTFERRNSHDNPEILTSDISQLMLEAKQWGASIDELTLLDKPTEQQCEQASNLLNMLEAIDSRGKLTPLGSKMLGFGADIRLAHMLLKAQILDEQLPGIFRLAIYLVALLESRVNSANELSLALHSQQQRPHPVFKQQLKYWQSRLKVKDENSELNTHYISLLVALAYPDRIAKKRGNGYLLANGAGAELNADYWHNDDYLAIATMGGHKGGRIFAATALNPFELQDYLPHLFSDLTRCEFDEKSARFIHQDEVKLGAITLTSQPSKQKLDKGERAKAWLNLFAKHGFALFNEQPDAQQLLIRMSLASNLMPDKFPQINEQQLIQNAAQWLGVFLEDIKTLTQLKKFNYFEALQNCFDWQQQTTLKTLLPLRLTVPSGSNIKIEYQLDGPAKLSVRMQEVYGLTSTPMLANGKLPLLMELLSPGKRSLQLTQDLAHFWATSYRDVQKEMKGRYPKHFWPDDPANSVATNRVKSKM</sequence>
<dbReference type="GO" id="GO:0005524">
    <property type="term" value="F:ATP binding"/>
    <property type="evidence" value="ECO:0007669"/>
    <property type="project" value="UniProtKB-KW"/>
</dbReference>
<dbReference type="Gene3D" id="3.40.50.300">
    <property type="entry name" value="P-loop containing nucleotide triphosphate hydrolases"/>
    <property type="match status" value="2"/>
</dbReference>
<evidence type="ECO:0000256" key="1">
    <source>
        <dbReference type="ARBA" id="ARBA00022741"/>
    </source>
</evidence>